<reference evidence="4" key="1">
    <citation type="journal article" date="2021" name="PeerJ">
        <title>Extensive microbial diversity within the chicken gut microbiome revealed by metagenomics and culture.</title>
        <authorList>
            <person name="Gilroy R."/>
            <person name="Ravi A."/>
            <person name="Getino M."/>
            <person name="Pursley I."/>
            <person name="Horton D.L."/>
            <person name="Alikhan N.F."/>
            <person name="Baker D."/>
            <person name="Gharbi K."/>
            <person name="Hall N."/>
            <person name="Watson M."/>
            <person name="Adriaenssens E.M."/>
            <person name="Foster-Nyarko E."/>
            <person name="Jarju S."/>
            <person name="Secka A."/>
            <person name="Antonio M."/>
            <person name="Oren A."/>
            <person name="Chaudhuri R.R."/>
            <person name="La Ragione R."/>
            <person name="Hildebrand F."/>
            <person name="Pallen M.J."/>
        </authorList>
    </citation>
    <scope>NUCLEOTIDE SEQUENCE</scope>
    <source>
        <strain evidence="4">ChiSxjej1B13-11762</strain>
    </source>
</reference>
<proteinExistence type="predicted"/>
<dbReference type="CDD" id="cd00093">
    <property type="entry name" value="HTH_XRE"/>
    <property type="match status" value="1"/>
</dbReference>
<evidence type="ECO:0000313" key="5">
    <source>
        <dbReference type="Proteomes" id="UP000824263"/>
    </source>
</evidence>
<dbReference type="PANTHER" id="PTHR46558">
    <property type="entry name" value="TRACRIPTIONAL REGULATORY PROTEIN-RELATED-RELATED"/>
    <property type="match status" value="1"/>
</dbReference>
<name>A0A9D1RAL6_9FIRM</name>
<dbReference type="GO" id="GO:0003677">
    <property type="term" value="F:DNA binding"/>
    <property type="evidence" value="ECO:0007669"/>
    <property type="project" value="UniProtKB-KW"/>
</dbReference>
<comment type="caution">
    <text evidence="4">The sequence shown here is derived from an EMBL/GenBank/DDBJ whole genome shotgun (WGS) entry which is preliminary data.</text>
</comment>
<dbReference type="SMART" id="SM00530">
    <property type="entry name" value="HTH_XRE"/>
    <property type="match status" value="1"/>
</dbReference>
<dbReference type="SUPFAM" id="SSF47413">
    <property type="entry name" value="lambda repressor-like DNA-binding domains"/>
    <property type="match status" value="1"/>
</dbReference>
<protein>
    <submittedName>
        <fullName evidence="4">Helix-turn-helix domain-containing protein</fullName>
    </submittedName>
</protein>
<dbReference type="Pfam" id="PF01381">
    <property type="entry name" value="HTH_3"/>
    <property type="match status" value="1"/>
</dbReference>
<keyword evidence="1" id="KW-0238">DNA-binding</keyword>
<dbReference type="InterPro" id="IPR010982">
    <property type="entry name" value="Lambda_DNA-bd_dom_sf"/>
</dbReference>
<dbReference type="Gene3D" id="1.10.260.40">
    <property type="entry name" value="lambda repressor-like DNA-binding domains"/>
    <property type="match status" value="1"/>
</dbReference>
<gene>
    <name evidence="4" type="ORF">H9873_09825</name>
</gene>
<dbReference type="EMBL" id="DXGF01000175">
    <property type="protein sequence ID" value="HIW84603.1"/>
    <property type="molecule type" value="Genomic_DNA"/>
</dbReference>
<evidence type="ECO:0000256" key="1">
    <source>
        <dbReference type="ARBA" id="ARBA00023125"/>
    </source>
</evidence>
<reference evidence="4" key="2">
    <citation type="submission" date="2021-04" db="EMBL/GenBank/DDBJ databases">
        <authorList>
            <person name="Gilroy R."/>
        </authorList>
    </citation>
    <scope>NUCLEOTIDE SEQUENCE</scope>
    <source>
        <strain evidence="4">ChiSxjej1B13-11762</strain>
    </source>
</reference>
<organism evidence="4 5">
    <name type="scientific">Candidatus Dorea gallistercoris</name>
    <dbReference type="NCBI Taxonomy" id="2838542"/>
    <lineage>
        <taxon>Bacteria</taxon>
        <taxon>Bacillati</taxon>
        <taxon>Bacillota</taxon>
        <taxon>Clostridia</taxon>
        <taxon>Lachnospirales</taxon>
        <taxon>Lachnospiraceae</taxon>
        <taxon>Dorea</taxon>
    </lineage>
</organism>
<feature type="transmembrane region" description="Helical" evidence="2">
    <location>
        <begin position="123"/>
        <end position="140"/>
    </location>
</feature>
<dbReference type="PANTHER" id="PTHR46558:SF4">
    <property type="entry name" value="DNA-BIDING PHAGE PROTEIN"/>
    <property type="match status" value="1"/>
</dbReference>
<evidence type="ECO:0000259" key="3">
    <source>
        <dbReference type="PROSITE" id="PS50943"/>
    </source>
</evidence>
<evidence type="ECO:0000313" key="4">
    <source>
        <dbReference type="EMBL" id="HIW84603.1"/>
    </source>
</evidence>
<keyword evidence="2" id="KW-1133">Transmembrane helix</keyword>
<dbReference type="PROSITE" id="PS50943">
    <property type="entry name" value="HTH_CROC1"/>
    <property type="match status" value="1"/>
</dbReference>
<feature type="non-terminal residue" evidence="4">
    <location>
        <position position="154"/>
    </location>
</feature>
<keyword evidence="2" id="KW-0812">Transmembrane</keyword>
<dbReference type="AlphaFoldDB" id="A0A9D1RAL6"/>
<accession>A0A9D1RAL6</accession>
<dbReference type="InterPro" id="IPR001387">
    <property type="entry name" value="Cro/C1-type_HTH"/>
</dbReference>
<feature type="domain" description="HTH cro/C1-type" evidence="3">
    <location>
        <begin position="10"/>
        <end position="64"/>
    </location>
</feature>
<keyword evidence="2" id="KW-0472">Membrane</keyword>
<dbReference type="Proteomes" id="UP000824263">
    <property type="component" value="Unassembled WGS sequence"/>
</dbReference>
<sequence>MDQGKVGEFIARMRKEKGFTQAQLGERLGVTNKTVSRWETGKYMLDISMLAPLCGELGVSIHELLNGSRLSDEQFREAADRNLLLSLKESKKLKVQKHMVNLFTGGGVGILIGQLNAPESPERATLILFAFTFFAIGQLLRGRYDQEIWRRLSG</sequence>
<feature type="transmembrane region" description="Helical" evidence="2">
    <location>
        <begin position="99"/>
        <end position="117"/>
    </location>
</feature>
<evidence type="ECO:0000256" key="2">
    <source>
        <dbReference type="SAM" id="Phobius"/>
    </source>
</evidence>